<organism evidence="3 4">
    <name type="scientific">Huso huso</name>
    <name type="common">Beluga</name>
    <name type="synonym">Acipenser huso</name>
    <dbReference type="NCBI Taxonomy" id="61971"/>
    <lineage>
        <taxon>Eukaryota</taxon>
        <taxon>Metazoa</taxon>
        <taxon>Chordata</taxon>
        <taxon>Craniata</taxon>
        <taxon>Vertebrata</taxon>
        <taxon>Euteleostomi</taxon>
        <taxon>Actinopterygii</taxon>
        <taxon>Chondrostei</taxon>
        <taxon>Acipenseriformes</taxon>
        <taxon>Acipenseridae</taxon>
        <taxon>Huso</taxon>
    </lineage>
</organism>
<protein>
    <submittedName>
        <fullName evidence="3">Uncharacterized protein</fullName>
    </submittedName>
</protein>
<keyword evidence="2" id="KW-0472">Membrane</keyword>
<feature type="region of interest" description="Disordered" evidence="1">
    <location>
        <begin position="50"/>
        <end position="69"/>
    </location>
</feature>
<proteinExistence type="predicted"/>
<dbReference type="EMBL" id="JAHFZB010000134">
    <property type="protein sequence ID" value="KAK6466193.1"/>
    <property type="molecule type" value="Genomic_DNA"/>
</dbReference>
<feature type="compositionally biased region" description="Polar residues" evidence="1">
    <location>
        <begin position="54"/>
        <end position="64"/>
    </location>
</feature>
<evidence type="ECO:0000256" key="2">
    <source>
        <dbReference type="SAM" id="Phobius"/>
    </source>
</evidence>
<keyword evidence="4" id="KW-1185">Reference proteome</keyword>
<keyword evidence="2" id="KW-1133">Transmembrane helix</keyword>
<comment type="caution">
    <text evidence="3">The sequence shown here is derived from an EMBL/GenBank/DDBJ whole genome shotgun (WGS) entry which is preliminary data.</text>
</comment>
<evidence type="ECO:0000313" key="3">
    <source>
        <dbReference type="EMBL" id="KAK6466193.1"/>
    </source>
</evidence>
<gene>
    <name evidence="3" type="ORF">HHUSO_G36662</name>
</gene>
<evidence type="ECO:0000313" key="4">
    <source>
        <dbReference type="Proteomes" id="UP001369086"/>
    </source>
</evidence>
<feature type="transmembrane region" description="Helical" evidence="2">
    <location>
        <begin position="16"/>
        <end position="41"/>
    </location>
</feature>
<reference evidence="3 4" key="1">
    <citation type="submission" date="2021-05" db="EMBL/GenBank/DDBJ databases">
        <authorList>
            <person name="Zahm M."/>
            <person name="Klopp C."/>
            <person name="Cabau C."/>
            <person name="Kuhl H."/>
            <person name="Suciu R."/>
            <person name="Ciorpac M."/>
            <person name="Holostenco D."/>
            <person name="Gessner J."/>
            <person name="Wuertz S."/>
            <person name="Hohne C."/>
            <person name="Stock M."/>
            <person name="Gislard M."/>
            <person name="Lluch J."/>
            <person name="Milhes M."/>
            <person name="Lampietro C."/>
            <person name="Lopez Roques C."/>
            <person name="Donnadieu C."/>
            <person name="Du K."/>
            <person name="Schartl M."/>
            <person name="Guiguen Y."/>
        </authorList>
    </citation>
    <scope>NUCLEOTIDE SEQUENCE [LARGE SCALE GENOMIC DNA]</scope>
    <source>
        <strain evidence="3">Hh-F2</strain>
        <tissue evidence="3">Blood</tissue>
    </source>
</reference>
<evidence type="ECO:0000256" key="1">
    <source>
        <dbReference type="SAM" id="MobiDB-lite"/>
    </source>
</evidence>
<sequence length="87" mass="9940">MNQNKASSLLDEEKRLYIIAIYLETALYSCALVYGILHLPLCWNPADRRKHNQVGPTTDMSSDNPQKEKVSFGSNEAMMINFKTDEM</sequence>
<name>A0ABR0Y0X0_HUSHU</name>
<accession>A0ABR0Y0X0</accession>
<keyword evidence="2" id="KW-0812">Transmembrane</keyword>
<dbReference type="Proteomes" id="UP001369086">
    <property type="component" value="Unassembled WGS sequence"/>
</dbReference>